<organism evidence="2 3">
    <name type="scientific">Bernardetia litoralis (strain ATCC 23117 / DSM 6794 / NBRC 15988 / NCIMB 1366 / Fx l1 / Sio-4)</name>
    <name type="common">Flexibacter litoralis</name>
    <dbReference type="NCBI Taxonomy" id="880071"/>
    <lineage>
        <taxon>Bacteria</taxon>
        <taxon>Pseudomonadati</taxon>
        <taxon>Bacteroidota</taxon>
        <taxon>Cytophagia</taxon>
        <taxon>Cytophagales</taxon>
        <taxon>Bernardetiaceae</taxon>
        <taxon>Bernardetia</taxon>
    </lineage>
</organism>
<dbReference type="RefSeq" id="WP_014796459.1">
    <property type="nucleotide sequence ID" value="NC_018018.1"/>
</dbReference>
<dbReference type="EMBL" id="CP003345">
    <property type="protein sequence ID" value="AFM02999.1"/>
    <property type="molecule type" value="Genomic_DNA"/>
</dbReference>
<sequence length="591" mass="70045" precursor="true">MKSLFYSIFLFSLLFSFEIIAQNTTEQNKRFFKLIDLKYKANEGFFQSEKQITKLLFEGAKNEKLPIYKVDYKENEEIEVERLKVEYMDRFQTLTTDQLSILGIDYVESTINSIKNTHIQYLHLFVAGKYFSNAEPQLVVSFRYEDAKRFLDNDHRSVWIPTQSKSDDDLANDSFFENLFLADEAEQSKISQKLAKLVKSGKITPYDLEEFEYKKKEKGKKKELKEVEKMSEEQFLSRWNSLTDAPIGEIRIQNIDTRIPTKDSHDFFTSKWITVWNTKSSYLKPVAAFLVEDIKPFFKNEQSNTIHQKITTYTKALRNQYFESKNIVWQNDDLKDEPFYKDTSPINTESLNQLTYYVRTEINLKENVNQLLFQNDNEISKLLLEAVEKEKLQAYQANYNSEKGSFYDREIDFMEVKSNLLKPRKEKSTAEILGISEEKVKIGISLEQVAELEKYKNNQANELLEVNELYTNPSSKFFYMFDISLLEIENELIYDIEKNRYYYQSAYVSLYVPAEKSGIEVNKLIAKFKIQDVLNILKTSPKMKLSEYQRQFIYQNYEAEKRIPKRVNYAYFLCKQLYIGNKWLVDGVFWE</sequence>
<evidence type="ECO:0000313" key="2">
    <source>
        <dbReference type="EMBL" id="AFM02999.1"/>
    </source>
</evidence>
<gene>
    <name evidence="2" type="ordered locus">Fleli_0525</name>
</gene>
<proteinExistence type="predicted"/>
<protein>
    <recommendedName>
        <fullName evidence="4">DUF3857 domain-containing protein</fullName>
    </recommendedName>
</protein>
<dbReference type="KEGG" id="fli:Fleli_0525"/>
<dbReference type="InterPro" id="IPR019847">
    <property type="entry name" value="Gliding_motility_assoc_GldN"/>
</dbReference>
<evidence type="ECO:0008006" key="4">
    <source>
        <dbReference type="Google" id="ProtNLM"/>
    </source>
</evidence>
<accession>I4AGB4</accession>
<dbReference type="AlphaFoldDB" id="I4AGB4"/>
<name>I4AGB4_BERLS</name>
<dbReference type="HOGENOM" id="CLU_461351_0_0_10"/>
<feature type="chain" id="PRO_5003685219" description="DUF3857 domain-containing protein" evidence="1">
    <location>
        <begin position="22"/>
        <end position="591"/>
    </location>
</feature>
<keyword evidence="1" id="KW-0732">Signal</keyword>
<reference evidence="3" key="1">
    <citation type="submission" date="2012-06" db="EMBL/GenBank/DDBJ databases">
        <title>The complete genome of Flexibacter litoralis DSM 6794.</title>
        <authorList>
            <person name="Lucas S."/>
            <person name="Copeland A."/>
            <person name="Lapidus A."/>
            <person name="Glavina del Rio T."/>
            <person name="Dalin E."/>
            <person name="Tice H."/>
            <person name="Bruce D."/>
            <person name="Goodwin L."/>
            <person name="Pitluck S."/>
            <person name="Peters L."/>
            <person name="Ovchinnikova G."/>
            <person name="Lu M."/>
            <person name="Kyrpides N."/>
            <person name="Mavromatis K."/>
            <person name="Ivanova N."/>
            <person name="Brettin T."/>
            <person name="Detter J.C."/>
            <person name="Han C."/>
            <person name="Larimer F."/>
            <person name="Land M."/>
            <person name="Hauser L."/>
            <person name="Markowitz V."/>
            <person name="Cheng J.-F."/>
            <person name="Hugenholtz P."/>
            <person name="Woyke T."/>
            <person name="Wu D."/>
            <person name="Spring S."/>
            <person name="Lang E."/>
            <person name="Kopitz M."/>
            <person name="Brambilla E."/>
            <person name="Klenk H.-P."/>
            <person name="Eisen J.A."/>
        </authorList>
    </citation>
    <scope>NUCLEOTIDE SEQUENCE [LARGE SCALE GENOMIC DNA]</scope>
    <source>
        <strain evidence="3">ATCC 23117 / DSM 6794 / NBRC 15988 / NCIMB 1366 / Sio-4</strain>
    </source>
</reference>
<dbReference type="Proteomes" id="UP000006054">
    <property type="component" value="Chromosome"/>
</dbReference>
<evidence type="ECO:0000256" key="1">
    <source>
        <dbReference type="SAM" id="SignalP"/>
    </source>
</evidence>
<dbReference type="OrthoDB" id="9859556at2"/>
<dbReference type="Pfam" id="PF19841">
    <property type="entry name" value="GldN"/>
    <property type="match status" value="2"/>
</dbReference>
<feature type="signal peptide" evidence="1">
    <location>
        <begin position="1"/>
        <end position="21"/>
    </location>
</feature>
<evidence type="ECO:0000313" key="3">
    <source>
        <dbReference type="Proteomes" id="UP000006054"/>
    </source>
</evidence>
<keyword evidence="3" id="KW-1185">Reference proteome</keyword>